<reference evidence="2 3" key="1">
    <citation type="submission" date="2020-09" db="EMBL/GenBank/DDBJ databases">
        <title>Methylomonas albis sp. nov. and Methylomonas fluvii sp. nov.: Two cold-adapted methanotrophs from the River Elbe and an amended description of Methylovulum psychrotolerans strain Eb1.</title>
        <authorList>
            <person name="Bussmann I.K."/>
            <person name="Klings K.-W."/>
            <person name="Warnstedt J."/>
            <person name="Hoppert M."/>
            <person name="Saborowski A."/>
            <person name="Horn F."/>
            <person name="Liebner S."/>
        </authorList>
    </citation>
    <scope>NUCLEOTIDE SEQUENCE [LARGE SCALE GENOMIC DNA]</scope>
    <source>
        <strain evidence="2 3">EbB</strain>
    </source>
</reference>
<proteinExistence type="predicted"/>
<comment type="caution">
    <text evidence="2">The sequence shown here is derived from an EMBL/GenBank/DDBJ whole genome shotgun (WGS) entry which is preliminary data.</text>
</comment>
<protein>
    <submittedName>
        <fullName evidence="2">Uncharacterized protein</fullName>
    </submittedName>
</protein>
<evidence type="ECO:0000313" key="2">
    <source>
        <dbReference type="EMBL" id="MBD9360619.1"/>
    </source>
</evidence>
<gene>
    <name evidence="2" type="ORF">EBB_08730</name>
</gene>
<keyword evidence="1" id="KW-1133">Transmembrane helix</keyword>
<evidence type="ECO:0000313" key="3">
    <source>
        <dbReference type="Proteomes" id="UP000641152"/>
    </source>
</evidence>
<dbReference type="Proteomes" id="UP000641152">
    <property type="component" value="Unassembled WGS sequence"/>
</dbReference>
<accession>A0ABR9DBX8</accession>
<evidence type="ECO:0000256" key="1">
    <source>
        <dbReference type="SAM" id="Phobius"/>
    </source>
</evidence>
<keyword evidence="1" id="KW-0472">Membrane</keyword>
<keyword evidence="1" id="KW-0812">Transmembrane</keyword>
<dbReference type="RefSeq" id="WP_192393343.1">
    <property type="nucleotide sequence ID" value="NZ_CAJHIU010000001.1"/>
</dbReference>
<dbReference type="EMBL" id="JACXST010000001">
    <property type="protein sequence ID" value="MBD9360619.1"/>
    <property type="molecule type" value="Genomic_DNA"/>
</dbReference>
<keyword evidence="3" id="KW-1185">Reference proteome</keyword>
<name>A0ABR9DBX8_9GAMM</name>
<feature type="transmembrane region" description="Helical" evidence="1">
    <location>
        <begin position="12"/>
        <end position="39"/>
    </location>
</feature>
<sequence length="53" mass="5821">MNELKKDIFIGSVSFLGIVAFVSGQFILSTMMFGVAALWSTILLNNRVQAVKN</sequence>
<organism evidence="2 3">
    <name type="scientific">Methylomonas fluvii</name>
    <dbReference type="NCBI Taxonomy" id="1854564"/>
    <lineage>
        <taxon>Bacteria</taxon>
        <taxon>Pseudomonadati</taxon>
        <taxon>Pseudomonadota</taxon>
        <taxon>Gammaproteobacteria</taxon>
        <taxon>Methylococcales</taxon>
        <taxon>Methylococcaceae</taxon>
        <taxon>Methylomonas</taxon>
    </lineage>
</organism>